<proteinExistence type="predicted"/>
<comment type="caution">
    <text evidence="1">The sequence shown here is derived from an EMBL/GenBank/DDBJ whole genome shotgun (WGS) entry which is preliminary data.</text>
</comment>
<name>A0A5J9T5P0_9POAL</name>
<evidence type="ECO:0000313" key="1">
    <source>
        <dbReference type="EMBL" id="TVU06278.1"/>
    </source>
</evidence>
<dbReference type="Gramene" id="TVU06278">
    <property type="protein sequence ID" value="TVU06278"/>
    <property type="gene ID" value="EJB05_49482"/>
</dbReference>
<evidence type="ECO:0000313" key="2">
    <source>
        <dbReference type="Proteomes" id="UP000324897"/>
    </source>
</evidence>
<dbReference type="Proteomes" id="UP000324897">
    <property type="component" value="Unassembled WGS sequence"/>
</dbReference>
<dbReference type="AlphaFoldDB" id="A0A5J9T5P0"/>
<protein>
    <submittedName>
        <fullName evidence="1">Uncharacterized protein</fullName>
    </submittedName>
</protein>
<reference evidence="1 2" key="1">
    <citation type="journal article" date="2019" name="Sci. Rep.">
        <title>A high-quality genome of Eragrostis curvula grass provides insights into Poaceae evolution and supports new strategies to enhance forage quality.</title>
        <authorList>
            <person name="Carballo J."/>
            <person name="Santos B.A.C.M."/>
            <person name="Zappacosta D."/>
            <person name="Garbus I."/>
            <person name="Selva J.P."/>
            <person name="Gallo C.A."/>
            <person name="Diaz A."/>
            <person name="Albertini E."/>
            <person name="Caccamo M."/>
            <person name="Echenique V."/>
        </authorList>
    </citation>
    <scope>NUCLEOTIDE SEQUENCE [LARGE SCALE GENOMIC DNA]</scope>
    <source>
        <strain evidence="2">cv. Victoria</strain>
        <tissue evidence="1">Leaf</tissue>
    </source>
</reference>
<gene>
    <name evidence="1" type="ORF">EJB05_49482</name>
</gene>
<sequence>MPPPPPPLTPLPPSIVPALPLPDGVHPRPEKTCGGLGNPCLDGIYAIPASSAIPGCSTLTPSAPACSPPAPSMWNSRPGCYCLNSSCMQGSAQS</sequence>
<keyword evidence="2" id="KW-1185">Reference proteome</keyword>
<organism evidence="1 2">
    <name type="scientific">Eragrostis curvula</name>
    <name type="common">weeping love grass</name>
    <dbReference type="NCBI Taxonomy" id="38414"/>
    <lineage>
        <taxon>Eukaryota</taxon>
        <taxon>Viridiplantae</taxon>
        <taxon>Streptophyta</taxon>
        <taxon>Embryophyta</taxon>
        <taxon>Tracheophyta</taxon>
        <taxon>Spermatophyta</taxon>
        <taxon>Magnoliopsida</taxon>
        <taxon>Liliopsida</taxon>
        <taxon>Poales</taxon>
        <taxon>Poaceae</taxon>
        <taxon>PACMAD clade</taxon>
        <taxon>Chloridoideae</taxon>
        <taxon>Eragrostideae</taxon>
        <taxon>Eragrostidinae</taxon>
        <taxon>Eragrostis</taxon>
    </lineage>
</organism>
<accession>A0A5J9T5P0</accession>
<dbReference type="EMBL" id="RWGY01000051">
    <property type="protein sequence ID" value="TVU06278.1"/>
    <property type="molecule type" value="Genomic_DNA"/>
</dbReference>